<name>A0A835S688_VANPL</name>
<accession>A0A835S688</accession>
<keyword evidence="2" id="KW-0493">Microtubule</keyword>
<comment type="similarity">
    <text evidence="1">Belongs to the MAP65/ASE1 family.</text>
</comment>
<dbReference type="Pfam" id="PF03999">
    <property type="entry name" value="MAP65_ASE1"/>
    <property type="match status" value="1"/>
</dbReference>
<feature type="coiled-coil region" evidence="3">
    <location>
        <begin position="140"/>
        <end position="179"/>
    </location>
</feature>
<comment type="caution">
    <text evidence="4">The sequence shown here is derived from an EMBL/GenBank/DDBJ whole genome shotgun (WGS) entry which is preliminary data.</text>
</comment>
<dbReference type="PANTHER" id="PTHR19321:SF7">
    <property type="entry name" value="65-KDA MICROTUBULE-ASSOCIATED PROTEIN 3"/>
    <property type="match status" value="1"/>
</dbReference>
<evidence type="ECO:0000313" key="5">
    <source>
        <dbReference type="Proteomes" id="UP000636800"/>
    </source>
</evidence>
<dbReference type="Proteomes" id="UP000636800">
    <property type="component" value="Chromosome 1"/>
</dbReference>
<sequence>MDSECSSLLDELQTIWNDVGETDAEKDVMLLELEQECLEIYRRKVVQANGHRTQLRQSIVDSEGEIVTICSALGETPVHLRQNKEALKEELKFITTQLEGMRERRNRRLGQFLKVVEQIHCISKEISPENGPSEILLDEHDLSLRKLEDLQKQLDLLQKEKVEEEVRRLEGVKASKMKDLVLKKKLELDELCRRTHLVDQTNLSTESAVEAY</sequence>
<organism evidence="4 5">
    <name type="scientific">Vanilla planifolia</name>
    <name type="common">Vanilla</name>
    <dbReference type="NCBI Taxonomy" id="51239"/>
    <lineage>
        <taxon>Eukaryota</taxon>
        <taxon>Viridiplantae</taxon>
        <taxon>Streptophyta</taxon>
        <taxon>Embryophyta</taxon>
        <taxon>Tracheophyta</taxon>
        <taxon>Spermatophyta</taxon>
        <taxon>Magnoliopsida</taxon>
        <taxon>Liliopsida</taxon>
        <taxon>Asparagales</taxon>
        <taxon>Orchidaceae</taxon>
        <taxon>Vanilloideae</taxon>
        <taxon>Vanilleae</taxon>
        <taxon>Vanilla</taxon>
    </lineage>
</organism>
<dbReference type="EMBL" id="JADCNL010000001">
    <property type="protein sequence ID" value="KAG0498138.1"/>
    <property type="molecule type" value="Genomic_DNA"/>
</dbReference>
<evidence type="ECO:0000256" key="2">
    <source>
        <dbReference type="ARBA" id="ARBA00022701"/>
    </source>
</evidence>
<evidence type="ECO:0000256" key="3">
    <source>
        <dbReference type="SAM" id="Coils"/>
    </source>
</evidence>
<keyword evidence="3" id="KW-0175">Coiled coil</keyword>
<reference evidence="4 5" key="1">
    <citation type="journal article" date="2020" name="Nat. Food">
        <title>A phased Vanilla planifolia genome enables genetic improvement of flavour and production.</title>
        <authorList>
            <person name="Hasing T."/>
            <person name="Tang H."/>
            <person name="Brym M."/>
            <person name="Khazi F."/>
            <person name="Huang T."/>
            <person name="Chambers A.H."/>
        </authorList>
    </citation>
    <scope>NUCLEOTIDE SEQUENCE [LARGE SCALE GENOMIC DNA]</scope>
    <source>
        <tissue evidence="4">Leaf</tissue>
    </source>
</reference>
<dbReference type="GO" id="GO:0008017">
    <property type="term" value="F:microtubule binding"/>
    <property type="evidence" value="ECO:0007669"/>
    <property type="project" value="InterPro"/>
</dbReference>
<evidence type="ECO:0000256" key="1">
    <source>
        <dbReference type="ARBA" id="ARBA00006187"/>
    </source>
</evidence>
<protein>
    <submittedName>
        <fullName evidence="4">Uncharacterized protein</fullName>
    </submittedName>
</protein>
<proteinExistence type="inferred from homology"/>
<dbReference type="GO" id="GO:0005737">
    <property type="term" value="C:cytoplasm"/>
    <property type="evidence" value="ECO:0007669"/>
    <property type="project" value="TreeGrafter"/>
</dbReference>
<dbReference type="InterPro" id="IPR007145">
    <property type="entry name" value="MAP65_Ase1_PRC1"/>
</dbReference>
<gene>
    <name evidence="4" type="ORF">HPP92_002829</name>
</gene>
<dbReference type="AlphaFoldDB" id="A0A835S688"/>
<dbReference type="PANTHER" id="PTHR19321">
    <property type="entry name" value="PROTEIN REGULATOR OF CYTOKINESIS 1 PRC1-RELATED"/>
    <property type="match status" value="1"/>
</dbReference>
<dbReference type="GO" id="GO:0000226">
    <property type="term" value="P:microtubule cytoskeleton organization"/>
    <property type="evidence" value="ECO:0007669"/>
    <property type="project" value="InterPro"/>
</dbReference>
<keyword evidence="5" id="KW-1185">Reference proteome</keyword>
<dbReference type="GO" id="GO:0005819">
    <property type="term" value="C:spindle"/>
    <property type="evidence" value="ECO:0007669"/>
    <property type="project" value="TreeGrafter"/>
</dbReference>
<evidence type="ECO:0000313" key="4">
    <source>
        <dbReference type="EMBL" id="KAG0498138.1"/>
    </source>
</evidence>
<dbReference type="GO" id="GO:0005874">
    <property type="term" value="C:microtubule"/>
    <property type="evidence" value="ECO:0007669"/>
    <property type="project" value="UniProtKB-KW"/>
</dbReference>